<dbReference type="OrthoDB" id="26203at2759"/>
<feature type="transmembrane region" description="Helical" evidence="6">
    <location>
        <begin position="330"/>
        <end position="350"/>
    </location>
</feature>
<evidence type="ECO:0000313" key="9">
    <source>
        <dbReference type="Proteomes" id="UP000002035"/>
    </source>
</evidence>
<feature type="transmembrane region" description="Helical" evidence="6">
    <location>
        <begin position="191"/>
        <end position="213"/>
    </location>
</feature>
<evidence type="ECO:0000256" key="1">
    <source>
        <dbReference type="ARBA" id="ARBA00004141"/>
    </source>
</evidence>
<evidence type="ECO:0000259" key="7">
    <source>
        <dbReference type="PROSITE" id="PS50261"/>
    </source>
</evidence>
<dbReference type="InterPro" id="IPR053247">
    <property type="entry name" value="GPCR_GPR1/git3-like"/>
</dbReference>
<dbReference type="OMA" id="LGPKFMW"/>
<dbReference type="RefSeq" id="XP_002845968.1">
    <property type="nucleotide sequence ID" value="XM_002845922.1"/>
</dbReference>
<dbReference type="Gene3D" id="1.20.1070.10">
    <property type="entry name" value="Rhodopsin 7-helix transmembrane proteins"/>
    <property type="match status" value="1"/>
</dbReference>
<keyword evidence="9" id="KW-1185">Reference proteome</keyword>
<evidence type="ECO:0000313" key="8">
    <source>
        <dbReference type="EMBL" id="EEQ33018.1"/>
    </source>
</evidence>
<dbReference type="PANTHER" id="PTHR42058:SF1">
    <property type="entry name" value="G-PROTEIN COUPLED RECEPTORS FAMILY 2 PROFILE 2 DOMAIN-CONTAINING PROTEIN"/>
    <property type="match status" value="1"/>
</dbReference>
<feature type="transmembrane region" description="Helical" evidence="6">
    <location>
        <begin position="148"/>
        <end position="171"/>
    </location>
</feature>
<dbReference type="HOGENOM" id="CLU_026939_1_0_1"/>
<dbReference type="GeneID" id="9225943"/>
<comment type="subcellular location">
    <subcellularLocation>
        <location evidence="1">Membrane</location>
        <topology evidence="1">Multi-pass membrane protein</topology>
    </subcellularLocation>
</comment>
<feature type="region of interest" description="Disordered" evidence="5">
    <location>
        <begin position="435"/>
        <end position="488"/>
    </location>
</feature>
<protein>
    <recommendedName>
        <fullName evidence="7">G-protein coupled receptors family 2 profile 2 domain-containing protein</fullName>
    </recommendedName>
</protein>
<dbReference type="PROSITE" id="PS50261">
    <property type="entry name" value="G_PROTEIN_RECEP_F2_4"/>
    <property type="match status" value="1"/>
</dbReference>
<feature type="compositionally biased region" description="Polar residues" evidence="5">
    <location>
        <begin position="460"/>
        <end position="471"/>
    </location>
</feature>
<feature type="region of interest" description="Disordered" evidence="5">
    <location>
        <begin position="383"/>
        <end position="404"/>
    </location>
</feature>
<feature type="transmembrane region" description="Helical" evidence="6">
    <location>
        <begin position="36"/>
        <end position="57"/>
    </location>
</feature>
<dbReference type="InterPro" id="IPR017981">
    <property type="entry name" value="GPCR_2-like_7TM"/>
</dbReference>
<keyword evidence="4 6" id="KW-0472">Membrane</keyword>
<name>C5FT15_ARTOC</name>
<evidence type="ECO:0000256" key="4">
    <source>
        <dbReference type="ARBA" id="ARBA00023136"/>
    </source>
</evidence>
<evidence type="ECO:0000256" key="6">
    <source>
        <dbReference type="SAM" id="Phobius"/>
    </source>
</evidence>
<evidence type="ECO:0000256" key="2">
    <source>
        <dbReference type="ARBA" id="ARBA00022692"/>
    </source>
</evidence>
<dbReference type="PANTHER" id="PTHR42058">
    <property type="entry name" value="G_PROTEIN_RECEP_F2_4 DOMAIN-CONTAINING PROTEIN"/>
    <property type="match status" value="1"/>
</dbReference>
<feature type="transmembrane region" description="Helical" evidence="6">
    <location>
        <begin position="69"/>
        <end position="88"/>
    </location>
</feature>
<dbReference type="GO" id="GO:0016020">
    <property type="term" value="C:membrane"/>
    <property type="evidence" value="ECO:0007669"/>
    <property type="project" value="UniProtKB-SubCell"/>
</dbReference>
<gene>
    <name evidence="8" type="ORF">MCYG_05837</name>
</gene>
<feature type="transmembrane region" description="Helical" evidence="6">
    <location>
        <begin position="261"/>
        <end position="284"/>
    </location>
</feature>
<evidence type="ECO:0000256" key="5">
    <source>
        <dbReference type="SAM" id="MobiDB-lite"/>
    </source>
</evidence>
<keyword evidence="3 6" id="KW-1133">Transmembrane helix</keyword>
<dbReference type="GO" id="GO:0004888">
    <property type="term" value="F:transmembrane signaling receptor activity"/>
    <property type="evidence" value="ECO:0007669"/>
    <property type="project" value="InterPro"/>
</dbReference>
<accession>C5FT15</accession>
<dbReference type="eggNOG" id="ENOG502RY0W">
    <property type="taxonomic scope" value="Eukaryota"/>
</dbReference>
<feature type="domain" description="G-protein coupled receptors family 2 profile 2" evidence="7">
    <location>
        <begin position="29"/>
        <end position="219"/>
    </location>
</feature>
<keyword evidence="2 6" id="KW-0812">Transmembrane</keyword>
<proteinExistence type="predicted"/>
<evidence type="ECO:0000256" key="3">
    <source>
        <dbReference type="ARBA" id="ARBA00022989"/>
    </source>
</evidence>
<dbReference type="EMBL" id="DS995705">
    <property type="protein sequence ID" value="EEQ33018.1"/>
    <property type="molecule type" value="Genomic_DNA"/>
</dbReference>
<feature type="transmembrane region" description="Helical" evidence="6">
    <location>
        <begin position="108"/>
        <end position="128"/>
    </location>
</feature>
<dbReference type="GO" id="GO:0007166">
    <property type="term" value="P:cell surface receptor signaling pathway"/>
    <property type="evidence" value="ECO:0007669"/>
    <property type="project" value="InterPro"/>
</dbReference>
<organism evidence="8 9">
    <name type="scientific">Arthroderma otae (strain ATCC MYA-4605 / CBS 113480)</name>
    <name type="common">Microsporum canis</name>
    <dbReference type="NCBI Taxonomy" id="554155"/>
    <lineage>
        <taxon>Eukaryota</taxon>
        <taxon>Fungi</taxon>
        <taxon>Dikarya</taxon>
        <taxon>Ascomycota</taxon>
        <taxon>Pezizomycotina</taxon>
        <taxon>Eurotiomycetes</taxon>
        <taxon>Eurotiomycetidae</taxon>
        <taxon>Onygenales</taxon>
        <taxon>Arthrodermataceae</taxon>
        <taxon>Microsporum</taxon>
    </lineage>
</organism>
<dbReference type="STRING" id="554155.C5FT15"/>
<dbReference type="AlphaFoldDB" id="C5FT15"/>
<dbReference type="VEuPathDB" id="FungiDB:MCYG_05837"/>
<reference evidence="9" key="1">
    <citation type="journal article" date="2012" name="MBio">
        <title>Comparative genome analysis of Trichophyton rubrum and related dermatophytes reveals candidate genes involved in infection.</title>
        <authorList>
            <person name="Martinez D.A."/>
            <person name="Oliver B.G."/>
            <person name="Graeser Y."/>
            <person name="Goldberg J.M."/>
            <person name="Li W."/>
            <person name="Martinez-Rossi N.M."/>
            <person name="Monod M."/>
            <person name="Shelest E."/>
            <person name="Barton R.C."/>
            <person name="Birch E."/>
            <person name="Brakhage A.A."/>
            <person name="Chen Z."/>
            <person name="Gurr S.J."/>
            <person name="Heiman D."/>
            <person name="Heitman J."/>
            <person name="Kosti I."/>
            <person name="Rossi A."/>
            <person name="Saif S."/>
            <person name="Samalova M."/>
            <person name="Saunders C.W."/>
            <person name="Shea T."/>
            <person name="Summerbell R.C."/>
            <person name="Xu J."/>
            <person name="Young S."/>
            <person name="Zeng Q."/>
            <person name="Birren B.W."/>
            <person name="Cuomo C.A."/>
            <person name="White T.C."/>
        </authorList>
    </citation>
    <scope>NUCLEOTIDE SEQUENCE [LARGE SCALE GENOMIC DNA]</scope>
    <source>
        <strain evidence="9">ATCC MYA-4605 / CBS 113480</strain>
    </source>
</reference>
<dbReference type="Proteomes" id="UP000002035">
    <property type="component" value="Unassembled WGS sequence"/>
</dbReference>
<sequence length="488" mass="54990">MPSSHMEIFTSNSIVGHAIAHWVYCLLEFLRKTEVANWLAIAAFITNALLLVSYAVLPVKVTHRHYLNVCLILGIMSFQMGFIIPLGSKPKLCYNEITPNDMFSELSCAWSGAFVLFGAWTSITWSFFRTLSLHLQICWNLVLGQRFFLGTLALGWAIPPMGLTIGLVLTGVSYRFGNVCHINHDRSIADFWGPILAISGASLLVHLITLLYCMQVYIRSVFEDKPPTDTSSAFPSYSGSVTTLTYRQTFKRVKHVMKMQWRGIAVVLVVMAYAIFFTCVFLDLDHSVENTPENVEVVKPWILCLASTKGDVKYCLHEHQGHLRGPSEGLVFAVLLLLTFCGFWSVLLLGRISMIPGWAHFIRDKFRPKKDFPPLGIPPGKDYAMLSSSSRHNNTKSPDPLLSMSRQSDLSMTTFKVTGAKESVECTNDEIKYPNPVMSFSRPRPPSAQRSEPNVRDWDPQSTFARSTSMRSRGYYYPENRDSPSNII</sequence>
<feature type="compositionally biased region" description="Polar residues" evidence="5">
    <location>
        <begin position="386"/>
        <end position="397"/>
    </location>
</feature>